<organism evidence="3">
    <name type="scientific">Achlya hypogyna</name>
    <name type="common">Oomycete</name>
    <name type="synonym">Protoachlya hypogyna</name>
    <dbReference type="NCBI Taxonomy" id="1202772"/>
    <lineage>
        <taxon>Eukaryota</taxon>
        <taxon>Sar</taxon>
        <taxon>Stramenopiles</taxon>
        <taxon>Oomycota</taxon>
        <taxon>Saprolegniomycetes</taxon>
        <taxon>Saprolegniales</taxon>
        <taxon>Achlyaceae</taxon>
        <taxon>Achlya</taxon>
    </lineage>
</organism>
<feature type="signal peptide" evidence="2">
    <location>
        <begin position="1"/>
        <end position="22"/>
    </location>
</feature>
<evidence type="ECO:0000313" key="3">
    <source>
        <dbReference type="EMBL" id="AIG56014.1"/>
    </source>
</evidence>
<dbReference type="InterPro" id="IPR036470">
    <property type="entry name" value="Elicitin_sf"/>
</dbReference>
<dbReference type="EMBL" id="KM038553">
    <property type="protein sequence ID" value="AIG56014.1"/>
    <property type="molecule type" value="Genomic_DNA"/>
</dbReference>
<protein>
    <submittedName>
        <fullName evidence="3">Secreted protein</fullName>
    </submittedName>
</protein>
<feature type="region of interest" description="Disordered" evidence="1">
    <location>
        <begin position="115"/>
        <end position="205"/>
    </location>
</feature>
<dbReference type="GO" id="GO:0005576">
    <property type="term" value="C:extracellular region"/>
    <property type="evidence" value="ECO:0007669"/>
    <property type="project" value="InterPro"/>
</dbReference>
<feature type="compositionally biased region" description="Low complexity" evidence="1">
    <location>
        <begin position="126"/>
        <end position="205"/>
    </location>
</feature>
<evidence type="ECO:0000256" key="2">
    <source>
        <dbReference type="SAM" id="SignalP"/>
    </source>
</evidence>
<proteinExistence type="predicted"/>
<reference evidence="3" key="1">
    <citation type="journal article" date="2014" name="Genome Biol. Evol.">
        <title>The secreted proteins of Achlya hypogyna and Thraustotheca clavata identify the ancestral oomycete secretome and reveal gene acquisitions by horizontal gene transfer.</title>
        <authorList>
            <person name="Misner I."/>
            <person name="Blouin N."/>
            <person name="Leonard G."/>
            <person name="Richards T.A."/>
            <person name="Lane C.E."/>
        </authorList>
    </citation>
    <scope>NUCLEOTIDE SEQUENCE</scope>
    <source>
        <strain evidence="3">ATCC 48635</strain>
    </source>
</reference>
<feature type="chain" id="PRO_5002038168" evidence="2">
    <location>
        <begin position="23"/>
        <end position="226"/>
    </location>
</feature>
<dbReference type="Gene3D" id="1.10.239.10">
    <property type="entry name" value="Elicitin domain"/>
    <property type="match status" value="1"/>
</dbReference>
<name>A0A0A7CNN5_ACHHY</name>
<keyword evidence="2" id="KW-0732">Signal</keyword>
<accession>A0A0A7CNN5</accession>
<sequence length="226" mass="22094">MLRIALAATAVASAAALAPCSGEDVGMAVMGALMSPEAAGCAKDTGNDNIIGSVWTHAQAVKITTSSNCAQMWDQLAAGVKTLPECIYHVPTGMTSTQYAAMSFSQFANDIIASTGGLPQTPVPAPTTSTPTTPKPTSETPKPSSSTGATTATPSTTTIAPSATTATVNEPSANATTPAAASGAGSSGAPTTTMTPASPKPTSTTSSAASAALATSVIALAVAFEL</sequence>
<evidence type="ECO:0000256" key="1">
    <source>
        <dbReference type="SAM" id="MobiDB-lite"/>
    </source>
</evidence>
<dbReference type="AlphaFoldDB" id="A0A0A7CNN5"/>